<organism evidence="2 3">
    <name type="scientific">Roseomonas nitratireducens</name>
    <dbReference type="NCBI Taxonomy" id="2820810"/>
    <lineage>
        <taxon>Bacteria</taxon>
        <taxon>Pseudomonadati</taxon>
        <taxon>Pseudomonadota</taxon>
        <taxon>Alphaproteobacteria</taxon>
        <taxon>Acetobacterales</taxon>
        <taxon>Roseomonadaceae</taxon>
        <taxon>Roseomonas</taxon>
    </lineage>
</organism>
<name>A0ABS4AP47_9PROT</name>
<keyword evidence="1" id="KW-0472">Membrane</keyword>
<proteinExistence type="predicted"/>
<keyword evidence="1" id="KW-1133">Transmembrane helix</keyword>
<dbReference type="EMBL" id="JAGIYZ010000001">
    <property type="protein sequence ID" value="MBP0462596.1"/>
    <property type="molecule type" value="Genomic_DNA"/>
</dbReference>
<dbReference type="Proteomes" id="UP000680815">
    <property type="component" value="Unassembled WGS sequence"/>
</dbReference>
<sequence>MTHPSGLNRRAFVGFSWTSLLFGPFPAAMRGDWLGFGAYVLLMVVVGTVTAGIAVPIVWIAWAFAYNRWHARRLVERGYVITGGGMTVDRARARVLG</sequence>
<feature type="transmembrane region" description="Helical" evidence="1">
    <location>
        <begin position="37"/>
        <end position="64"/>
    </location>
</feature>
<evidence type="ECO:0000313" key="2">
    <source>
        <dbReference type="EMBL" id="MBP0462596.1"/>
    </source>
</evidence>
<evidence type="ECO:0008006" key="4">
    <source>
        <dbReference type="Google" id="ProtNLM"/>
    </source>
</evidence>
<gene>
    <name evidence="2" type="ORF">J5Y09_01610</name>
</gene>
<keyword evidence="3" id="KW-1185">Reference proteome</keyword>
<evidence type="ECO:0000256" key="1">
    <source>
        <dbReference type="SAM" id="Phobius"/>
    </source>
</evidence>
<reference evidence="2 3" key="1">
    <citation type="submission" date="2021-03" db="EMBL/GenBank/DDBJ databases">
        <authorList>
            <person name="So Y."/>
        </authorList>
    </citation>
    <scope>NUCLEOTIDE SEQUENCE [LARGE SCALE GENOMIC DNA]</scope>
    <source>
        <strain evidence="2 3">PWR1</strain>
    </source>
</reference>
<evidence type="ECO:0000313" key="3">
    <source>
        <dbReference type="Proteomes" id="UP000680815"/>
    </source>
</evidence>
<accession>A0ABS4AP47</accession>
<keyword evidence="1" id="KW-0812">Transmembrane</keyword>
<dbReference type="RefSeq" id="WP_209349958.1">
    <property type="nucleotide sequence ID" value="NZ_JAGIYZ010000001.1"/>
</dbReference>
<comment type="caution">
    <text evidence="2">The sequence shown here is derived from an EMBL/GenBank/DDBJ whole genome shotgun (WGS) entry which is preliminary data.</text>
</comment>
<protein>
    <recommendedName>
        <fullName evidence="4">DUF2628 domain-containing protein</fullName>
    </recommendedName>
</protein>